<dbReference type="Gene3D" id="2.130.10.10">
    <property type="entry name" value="YVTN repeat-like/Quinoprotein amine dehydrogenase"/>
    <property type="match status" value="3"/>
</dbReference>
<gene>
    <name evidence="8" type="ORF">P43SY_008083</name>
</gene>
<dbReference type="GO" id="GO:0030674">
    <property type="term" value="F:protein-macromolecule adaptor activity"/>
    <property type="evidence" value="ECO:0007669"/>
    <property type="project" value="TreeGrafter"/>
</dbReference>
<evidence type="ECO:0000313" key="9">
    <source>
        <dbReference type="Proteomes" id="UP001209570"/>
    </source>
</evidence>
<dbReference type="SUPFAM" id="SSF50978">
    <property type="entry name" value="WD40 repeat-like"/>
    <property type="match status" value="1"/>
</dbReference>
<dbReference type="PROSITE" id="PS50082">
    <property type="entry name" value="WD_REPEATS_2"/>
    <property type="match status" value="5"/>
</dbReference>
<keyword evidence="9" id="KW-1185">Reference proteome</keyword>
<dbReference type="InterPro" id="IPR019775">
    <property type="entry name" value="WD40_repeat_CS"/>
</dbReference>
<evidence type="ECO:0000256" key="3">
    <source>
        <dbReference type="ARBA" id="ARBA00022737"/>
    </source>
</evidence>
<feature type="repeat" description="WD" evidence="6">
    <location>
        <begin position="247"/>
        <end position="282"/>
    </location>
</feature>
<feature type="repeat" description="WD" evidence="6">
    <location>
        <begin position="120"/>
        <end position="161"/>
    </location>
</feature>
<sequence length="570" mass="62089">MDSVVHHVQRMQLGLQGHGLSHSVRLSQGPTRRARRRPTGSDHALRRLMAQALQCGDRATFALHPDAAQPVPAFQLAFAHRSGRLVAVDEDGTVSVVDTDRRVTEAPSRRAVYEQAHLQWRAHENAIFDVVWTADDSRVVTAAGDLQVCGWDVETQAKAFTLTGHSMSVKCVRQHPSSDWLFATGARDGHVMLWDIRAAHDKPVGQLSHVHAVDANGGSASSSAASSSSSATFLSPVGSRKRRRTTVNATPRSVTCVEFTGSGHEIITAGAVDGLVKFWDVRRACSSRPVGLKSSSGAASTPRPVRVLSCSSREGAQRGISSLSLDASRTRLLVNVLNDELRVYDIGASAVDATALPQLRCEGHVANSFYVKSTFSPDGDFIASGSGDGIVYLWDATFSQRTHDVRTPVFALKAHGCEANGVAWHRSDFTRLATCSDDGTVRLWSPDCRRERLARADSAGSSDGFQLRRKLRGGWDNWDAFTKKESGFAYSVATEVEVDAPMAEETKLVAASPPVIRRNPAVMTGFASQTQRRATPAPVKRKTTRKIQFSQTKITKARTVPQTLLDFWKR</sequence>
<feature type="compositionally biased region" description="Low complexity" evidence="7">
    <location>
        <begin position="219"/>
        <end position="231"/>
    </location>
</feature>
<feature type="repeat" description="WD" evidence="6">
    <location>
        <begin position="412"/>
        <end position="445"/>
    </location>
</feature>
<dbReference type="PANTHER" id="PTHR22852">
    <property type="entry name" value="LETHAL 2 DENTICLELESS PROTEIN RETINOIC ACID-REGULATED NUCLEAR MATRIX-ASSOCIATED PROTEIN"/>
    <property type="match status" value="1"/>
</dbReference>
<evidence type="ECO:0000256" key="7">
    <source>
        <dbReference type="SAM" id="MobiDB-lite"/>
    </source>
</evidence>
<comment type="caution">
    <text evidence="8">The sequence shown here is derived from an EMBL/GenBank/DDBJ whole genome shotgun (WGS) entry which is preliminary data.</text>
</comment>
<evidence type="ECO:0000256" key="5">
    <source>
        <dbReference type="ARBA" id="ARBA00038344"/>
    </source>
</evidence>
<dbReference type="AlphaFoldDB" id="A0AAD5Q7W9"/>
<evidence type="ECO:0000256" key="2">
    <source>
        <dbReference type="ARBA" id="ARBA00022574"/>
    </source>
</evidence>
<accession>A0AAD5Q7W9</accession>
<evidence type="ECO:0000313" key="8">
    <source>
        <dbReference type="EMBL" id="KAJ0396118.1"/>
    </source>
</evidence>
<feature type="region of interest" description="Disordered" evidence="7">
    <location>
        <begin position="21"/>
        <end position="42"/>
    </location>
</feature>
<dbReference type="GO" id="GO:0005634">
    <property type="term" value="C:nucleus"/>
    <property type="evidence" value="ECO:0007669"/>
    <property type="project" value="TreeGrafter"/>
</dbReference>
<dbReference type="Proteomes" id="UP001209570">
    <property type="component" value="Unassembled WGS sequence"/>
</dbReference>
<dbReference type="PROSITE" id="PS50294">
    <property type="entry name" value="WD_REPEATS_REGION"/>
    <property type="match status" value="1"/>
</dbReference>
<reference evidence="8" key="1">
    <citation type="submission" date="2021-12" db="EMBL/GenBank/DDBJ databases">
        <title>Prjna785345.</title>
        <authorList>
            <person name="Rujirawat T."/>
            <person name="Krajaejun T."/>
        </authorList>
    </citation>
    <scope>NUCLEOTIDE SEQUENCE</scope>
    <source>
        <strain evidence="8">Pi057C3</strain>
    </source>
</reference>
<evidence type="ECO:0000256" key="6">
    <source>
        <dbReference type="PROSITE-ProRule" id="PRU00221"/>
    </source>
</evidence>
<dbReference type="PANTHER" id="PTHR22852:SF0">
    <property type="entry name" value="DENTICLELESS PROTEIN HOMOLOG"/>
    <property type="match status" value="1"/>
</dbReference>
<feature type="repeat" description="WD" evidence="6">
    <location>
        <begin position="375"/>
        <end position="404"/>
    </location>
</feature>
<dbReference type="InterPro" id="IPR051865">
    <property type="entry name" value="WD-repeat_CDT2_adapter"/>
</dbReference>
<keyword evidence="3" id="KW-0677">Repeat</keyword>
<dbReference type="InterPro" id="IPR015943">
    <property type="entry name" value="WD40/YVTN_repeat-like_dom_sf"/>
</dbReference>
<comment type="pathway">
    <text evidence="1">Protein modification; protein ubiquitination.</text>
</comment>
<dbReference type="InterPro" id="IPR001680">
    <property type="entry name" value="WD40_rpt"/>
</dbReference>
<evidence type="ECO:0000256" key="1">
    <source>
        <dbReference type="ARBA" id="ARBA00004906"/>
    </source>
</evidence>
<evidence type="ECO:0000256" key="4">
    <source>
        <dbReference type="ARBA" id="ARBA00022786"/>
    </source>
</evidence>
<dbReference type="Pfam" id="PF00400">
    <property type="entry name" value="WD40"/>
    <property type="match status" value="5"/>
</dbReference>
<feature type="repeat" description="WD" evidence="6">
    <location>
        <begin position="162"/>
        <end position="197"/>
    </location>
</feature>
<name>A0AAD5Q7W9_PYTIN</name>
<dbReference type="InterPro" id="IPR020472">
    <property type="entry name" value="WD40_PAC1"/>
</dbReference>
<dbReference type="SMART" id="SM00320">
    <property type="entry name" value="WD40"/>
    <property type="match status" value="7"/>
</dbReference>
<keyword evidence="2 6" id="KW-0853">WD repeat</keyword>
<dbReference type="PROSITE" id="PS00678">
    <property type="entry name" value="WD_REPEATS_1"/>
    <property type="match status" value="2"/>
</dbReference>
<dbReference type="EMBL" id="JAKCXM010000310">
    <property type="protein sequence ID" value="KAJ0396118.1"/>
    <property type="molecule type" value="Genomic_DNA"/>
</dbReference>
<dbReference type="GO" id="GO:0043161">
    <property type="term" value="P:proteasome-mediated ubiquitin-dependent protein catabolic process"/>
    <property type="evidence" value="ECO:0007669"/>
    <property type="project" value="TreeGrafter"/>
</dbReference>
<evidence type="ECO:0008006" key="10">
    <source>
        <dbReference type="Google" id="ProtNLM"/>
    </source>
</evidence>
<comment type="similarity">
    <text evidence="5">Belongs to the WD repeat cdt2 family.</text>
</comment>
<dbReference type="PRINTS" id="PR00320">
    <property type="entry name" value="GPROTEINBRPT"/>
</dbReference>
<keyword evidence="4" id="KW-0833">Ubl conjugation pathway</keyword>
<protein>
    <recommendedName>
        <fullName evidence="10">Denticleless protein</fullName>
    </recommendedName>
</protein>
<organism evidence="8 9">
    <name type="scientific">Pythium insidiosum</name>
    <name type="common">Pythiosis disease agent</name>
    <dbReference type="NCBI Taxonomy" id="114742"/>
    <lineage>
        <taxon>Eukaryota</taxon>
        <taxon>Sar</taxon>
        <taxon>Stramenopiles</taxon>
        <taxon>Oomycota</taxon>
        <taxon>Peronosporomycetes</taxon>
        <taxon>Pythiales</taxon>
        <taxon>Pythiaceae</taxon>
        <taxon>Pythium</taxon>
    </lineage>
</organism>
<feature type="region of interest" description="Disordered" evidence="7">
    <location>
        <begin position="218"/>
        <end position="247"/>
    </location>
</feature>
<dbReference type="InterPro" id="IPR036322">
    <property type="entry name" value="WD40_repeat_dom_sf"/>
</dbReference>
<proteinExistence type="inferred from homology"/>